<evidence type="ECO:0000256" key="1">
    <source>
        <dbReference type="ARBA" id="ARBA00001971"/>
    </source>
</evidence>
<dbReference type="SUPFAM" id="SSF48264">
    <property type="entry name" value="Cytochrome P450"/>
    <property type="match status" value="1"/>
</dbReference>
<evidence type="ECO:0000313" key="11">
    <source>
        <dbReference type="Proteomes" id="UP001215151"/>
    </source>
</evidence>
<dbReference type="InterPro" id="IPR050121">
    <property type="entry name" value="Cytochrome_P450_monoxygenase"/>
</dbReference>
<feature type="binding site" description="axial binding residue" evidence="9">
    <location>
        <position position="478"/>
    </location>
    <ligand>
        <name>heme</name>
        <dbReference type="ChEBI" id="CHEBI:30413"/>
    </ligand>
    <ligandPart>
        <name>Fe</name>
        <dbReference type="ChEBI" id="CHEBI:18248"/>
    </ligandPart>
</feature>
<dbReference type="Proteomes" id="UP001215151">
    <property type="component" value="Unassembled WGS sequence"/>
</dbReference>
<keyword evidence="7 9" id="KW-0408">Iron</keyword>
<evidence type="ECO:0000256" key="9">
    <source>
        <dbReference type="PIRSR" id="PIRSR602402-1"/>
    </source>
</evidence>
<protein>
    <recommendedName>
        <fullName evidence="12">Cytochrome P450</fullName>
    </recommendedName>
</protein>
<keyword evidence="5 9" id="KW-0479">Metal-binding</keyword>
<dbReference type="InterPro" id="IPR001128">
    <property type="entry name" value="Cyt_P450"/>
</dbReference>
<evidence type="ECO:0000256" key="3">
    <source>
        <dbReference type="ARBA" id="ARBA00010617"/>
    </source>
</evidence>
<dbReference type="AlphaFoldDB" id="A0AAD7TSZ8"/>
<comment type="pathway">
    <text evidence="2">Secondary metabolite biosynthesis.</text>
</comment>
<gene>
    <name evidence="10" type="ORF">ONZ51_g5987</name>
</gene>
<organism evidence="10 11">
    <name type="scientific">Trametes cubensis</name>
    <dbReference type="NCBI Taxonomy" id="1111947"/>
    <lineage>
        <taxon>Eukaryota</taxon>
        <taxon>Fungi</taxon>
        <taxon>Dikarya</taxon>
        <taxon>Basidiomycota</taxon>
        <taxon>Agaricomycotina</taxon>
        <taxon>Agaricomycetes</taxon>
        <taxon>Polyporales</taxon>
        <taxon>Polyporaceae</taxon>
        <taxon>Trametes</taxon>
    </lineage>
</organism>
<dbReference type="GO" id="GO:0016705">
    <property type="term" value="F:oxidoreductase activity, acting on paired donors, with incorporation or reduction of molecular oxygen"/>
    <property type="evidence" value="ECO:0007669"/>
    <property type="project" value="InterPro"/>
</dbReference>
<sequence length="542" mass="62170">MHRFLHSVLMTDVLLLFLGVTLAILVWQSWSFCSRVFRNRLCSLPGPSSPSFFLGYAWRFWTTDPTELHEEWIQRYGRTLSYRILADHCLFTMDTKALKHILIRDDVYQKPPNVRTFMAQMLGNGTVLSEGDQHRRQKRIVNPAFGSTQIRAFTDIFFSKASQLRDIFSLEVTRNRGSVEVNMYEWAHRMTLDVIGEAAFSYNIGSLQIDPTPNELCDAFQLVSRSVTRMSIWPMLQFFFPILRMLPEEQSRRFASARRAMGQFARQLIDDKRRELSQHEEKATRSRRADFLTLVVEANMKANVSPGQNLSDQTIIDECTTYLVAGHETTAITLSYFMYNVARHPHVQERLRSELHSIGTDAPTIEQISSLRYLENVLREVLRLYPAIPSSLRMAMDDDTLPLSEPINIDGVMQDRIWVPKGTPVIIPILAINRDKALWGDDALEFRPERWDALPDTVSSIPGLWANNLTFMGGPHACLGYRFSLNQIKVAVFTLLRAFEFELAVPAEDIGKSSTVLARPMRLSDPDKGPQLPMRIRACTLY</sequence>
<dbReference type="InterPro" id="IPR036396">
    <property type="entry name" value="Cyt_P450_sf"/>
</dbReference>
<comment type="similarity">
    <text evidence="3">Belongs to the cytochrome P450 family.</text>
</comment>
<keyword evidence="8" id="KW-0503">Monooxygenase</keyword>
<evidence type="ECO:0000256" key="2">
    <source>
        <dbReference type="ARBA" id="ARBA00005179"/>
    </source>
</evidence>
<dbReference type="EMBL" id="JAPEVG010000136">
    <property type="protein sequence ID" value="KAJ8481465.1"/>
    <property type="molecule type" value="Genomic_DNA"/>
</dbReference>
<name>A0AAD7TSZ8_9APHY</name>
<reference evidence="10" key="1">
    <citation type="submission" date="2022-11" db="EMBL/GenBank/DDBJ databases">
        <title>Genome Sequence of Cubamyces cubensis.</title>
        <authorList>
            <person name="Buettner E."/>
        </authorList>
    </citation>
    <scope>NUCLEOTIDE SEQUENCE</scope>
    <source>
        <strain evidence="10">MPL-01</strain>
    </source>
</reference>
<dbReference type="Gene3D" id="1.10.630.10">
    <property type="entry name" value="Cytochrome P450"/>
    <property type="match status" value="1"/>
</dbReference>
<keyword evidence="11" id="KW-1185">Reference proteome</keyword>
<evidence type="ECO:0008006" key="12">
    <source>
        <dbReference type="Google" id="ProtNLM"/>
    </source>
</evidence>
<keyword evidence="6" id="KW-0560">Oxidoreductase</keyword>
<evidence type="ECO:0000256" key="6">
    <source>
        <dbReference type="ARBA" id="ARBA00023002"/>
    </source>
</evidence>
<proteinExistence type="inferred from homology"/>
<evidence type="ECO:0000256" key="4">
    <source>
        <dbReference type="ARBA" id="ARBA00022617"/>
    </source>
</evidence>
<dbReference type="PRINTS" id="PR00464">
    <property type="entry name" value="EP450II"/>
</dbReference>
<evidence type="ECO:0000256" key="8">
    <source>
        <dbReference type="ARBA" id="ARBA00023033"/>
    </source>
</evidence>
<evidence type="ECO:0000313" key="10">
    <source>
        <dbReference type="EMBL" id="KAJ8481465.1"/>
    </source>
</evidence>
<comment type="cofactor">
    <cofactor evidence="1 9">
        <name>heme</name>
        <dbReference type="ChEBI" id="CHEBI:30413"/>
    </cofactor>
</comment>
<dbReference type="GO" id="GO:0004497">
    <property type="term" value="F:monooxygenase activity"/>
    <property type="evidence" value="ECO:0007669"/>
    <property type="project" value="UniProtKB-KW"/>
</dbReference>
<evidence type="ECO:0000256" key="5">
    <source>
        <dbReference type="ARBA" id="ARBA00022723"/>
    </source>
</evidence>
<dbReference type="PANTHER" id="PTHR24305:SF166">
    <property type="entry name" value="CYTOCHROME P450 12A4, MITOCHONDRIAL-RELATED"/>
    <property type="match status" value="1"/>
</dbReference>
<dbReference type="PANTHER" id="PTHR24305">
    <property type="entry name" value="CYTOCHROME P450"/>
    <property type="match status" value="1"/>
</dbReference>
<dbReference type="GO" id="GO:0005506">
    <property type="term" value="F:iron ion binding"/>
    <property type="evidence" value="ECO:0007669"/>
    <property type="project" value="InterPro"/>
</dbReference>
<evidence type="ECO:0000256" key="7">
    <source>
        <dbReference type="ARBA" id="ARBA00023004"/>
    </source>
</evidence>
<keyword evidence="4 9" id="KW-0349">Heme</keyword>
<dbReference type="Pfam" id="PF00067">
    <property type="entry name" value="p450"/>
    <property type="match status" value="1"/>
</dbReference>
<dbReference type="InterPro" id="IPR002402">
    <property type="entry name" value="Cyt_P450_E_grp-II"/>
</dbReference>
<dbReference type="PRINTS" id="PR00385">
    <property type="entry name" value="P450"/>
</dbReference>
<comment type="caution">
    <text evidence="10">The sequence shown here is derived from an EMBL/GenBank/DDBJ whole genome shotgun (WGS) entry which is preliminary data.</text>
</comment>
<accession>A0AAD7TSZ8</accession>
<dbReference type="GO" id="GO:0020037">
    <property type="term" value="F:heme binding"/>
    <property type="evidence" value="ECO:0007669"/>
    <property type="project" value="InterPro"/>
</dbReference>